<proteinExistence type="predicted"/>
<evidence type="ECO:0000313" key="1">
    <source>
        <dbReference type="EMBL" id="CUV23760.1"/>
    </source>
</evidence>
<dbReference type="EMBL" id="LN899823">
    <property type="protein sequence ID" value="CUV23760.1"/>
    <property type="molecule type" value="Genomic_DNA"/>
</dbReference>
<sequence length="83" mass="9574">MFQEGTSLELPVNHFPRLAVNPVQLKDLLRNVNANDGRFHFRSPWKGGDAPLLVRRRRPYHFCLLYTSPSPRDQRGSRMPSSA</sequence>
<accession>A0A0S4UNJ8</accession>
<dbReference type="AlphaFoldDB" id="A0A0S4UNJ8"/>
<reference evidence="1" key="1">
    <citation type="submission" date="2015-10" db="EMBL/GenBank/DDBJ databases">
        <authorList>
            <person name="Gilbert D.G."/>
        </authorList>
    </citation>
    <scope>NUCLEOTIDE SEQUENCE</scope>
    <source>
        <strain evidence="1">Phyl III-seqv23</strain>
    </source>
</reference>
<name>A0A0S4UNJ8_RALSL</name>
<gene>
    <name evidence="1" type="ORF">RUN1744_v1_460002</name>
</gene>
<organism evidence="1">
    <name type="scientific">Ralstonia solanacearum</name>
    <name type="common">Pseudomonas solanacearum</name>
    <dbReference type="NCBI Taxonomy" id="305"/>
    <lineage>
        <taxon>Bacteria</taxon>
        <taxon>Pseudomonadati</taxon>
        <taxon>Pseudomonadota</taxon>
        <taxon>Betaproteobacteria</taxon>
        <taxon>Burkholderiales</taxon>
        <taxon>Burkholderiaceae</taxon>
        <taxon>Ralstonia</taxon>
        <taxon>Ralstonia solanacearum species complex</taxon>
    </lineage>
</organism>
<protein>
    <submittedName>
        <fullName evidence="1">Uncharacterized protein</fullName>
    </submittedName>
</protein>